<accession>A0A8X6JMT8</accession>
<reference evidence="1" key="1">
    <citation type="submission" date="2020-08" db="EMBL/GenBank/DDBJ databases">
        <title>Multicomponent nature underlies the extraordinary mechanical properties of spider dragline silk.</title>
        <authorList>
            <person name="Kono N."/>
            <person name="Nakamura H."/>
            <person name="Mori M."/>
            <person name="Yoshida Y."/>
            <person name="Ohtoshi R."/>
            <person name="Malay A.D."/>
            <person name="Moran D.A.P."/>
            <person name="Tomita M."/>
            <person name="Numata K."/>
            <person name="Arakawa K."/>
        </authorList>
    </citation>
    <scope>NUCLEOTIDE SEQUENCE</scope>
</reference>
<proteinExistence type="predicted"/>
<gene>
    <name evidence="1" type="ORF">NPIL_671361</name>
</gene>
<evidence type="ECO:0000313" key="1">
    <source>
        <dbReference type="EMBL" id="GFS45092.1"/>
    </source>
</evidence>
<evidence type="ECO:0000313" key="2">
    <source>
        <dbReference type="Proteomes" id="UP000887013"/>
    </source>
</evidence>
<dbReference type="EMBL" id="BMAW01044503">
    <property type="protein sequence ID" value="GFS45092.1"/>
    <property type="molecule type" value="Genomic_DNA"/>
</dbReference>
<sequence length="96" mass="10962">MLISKRTTERSTIVTIRWSDQSFLHPGYCRGGWIAKASGKFSASFCFITFYWIFPSTEDVASKNSARDDPTRTFNSLQKKHDSVSRIAYSKETALK</sequence>
<dbReference type="Proteomes" id="UP000887013">
    <property type="component" value="Unassembled WGS sequence"/>
</dbReference>
<organism evidence="1 2">
    <name type="scientific">Nephila pilipes</name>
    <name type="common">Giant wood spider</name>
    <name type="synonym">Nephila maculata</name>
    <dbReference type="NCBI Taxonomy" id="299642"/>
    <lineage>
        <taxon>Eukaryota</taxon>
        <taxon>Metazoa</taxon>
        <taxon>Ecdysozoa</taxon>
        <taxon>Arthropoda</taxon>
        <taxon>Chelicerata</taxon>
        <taxon>Arachnida</taxon>
        <taxon>Araneae</taxon>
        <taxon>Araneomorphae</taxon>
        <taxon>Entelegynae</taxon>
        <taxon>Araneoidea</taxon>
        <taxon>Nephilidae</taxon>
        <taxon>Nephila</taxon>
    </lineage>
</organism>
<dbReference type="AlphaFoldDB" id="A0A8X6JMT8"/>
<name>A0A8X6JMT8_NEPPI</name>
<keyword evidence="2" id="KW-1185">Reference proteome</keyword>
<comment type="caution">
    <text evidence="1">The sequence shown here is derived from an EMBL/GenBank/DDBJ whole genome shotgun (WGS) entry which is preliminary data.</text>
</comment>
<protein>
    <submittedName>
        <fullName evidence="1">Uncharacterized protein</fullName>
    </submittedName>
</protein>